<keyword evidence="6" id="KW-0687">Ribonucleoprotein</keyword>
<dbReference type="InterPro" id="IPR051183">
    <property type="entry name" value="U1_U11-U12_snRNP_70-35kDa"/>
</dbReference>
<evidence type="ECO:0000256" key="3">
    <source>
        <dbReference type="ARBA" id="ARBA00016996"/>
    </source>
</evidence>
<dbReference type="InterPro" id="IPR035979">
    <property type="entry name" value="RBD_domain_sf"/>
</dbReference>
<dbReference type="GO" id="GO:0003729">
    <property type="term" value="F:mRNA binding"/>
    <property type="evidence" value="ECO:0007669"/>
    <property type="project" value="TreeGrafter"/>
</dbReference>
<organism evidence="9 10">
    <name type="scientific">Rhamnella rubrinervis</name>
    <dbReference type="NCBI Taxonomy" id="2594499"/>
    <lineage>
        <taxon>Eukaryota</taxon>
        <taxon>Viridiplantae</taxon>
        <taxon>Streptophyta</taxon>
        <taxon>Embryophyta</taxon>
        <taxon>Tracheophyta</taxon>
        <taxon>Spermatophyta</taxon>
        <taxon>Magnoliopsida</taxon>
        <taxon>eudicotyledons</taxon>
        <taxon>Gunneridae</taxon>
        <taxon>Pentapetalae</taxon>
        <taxon>rosids</taxon>
        <taxon>fabids</taxon>
        <taxon>Rosales</taxon>
        <taxon>Rhamnaceae</taxon>
        <taxon>rhamnoid group</taxon>
        <taxon>Rhamneae</taxon>
        <taxon>Rhamnella</taxon>
    </lineage>
</organism>
<reference evidence="9" key="1">
    <citation type="submission" date="2020-03" db="EMBL/GenBank/DDBJ databases">
        <title>A high-quality chromosome-level genome assembly of a woody plant with both climbing and erect habits, Rhamnella rubrinervis.</title>
        <authorList>
            <person name="Lu Z."/>
            <person name="Yang Y."/>
            <person name="Zhu X."/>
            <person name="Sun Y."/>
        </authorList>
    </citation>
    <scope>NUCLEOTIDE SEQUENCE</scope>
    <source>
        <strain evidence="9">BYM</strain>
        <tissue evidence="9">Leaf</tissue>
    </source>
</reference>
<keyword evidence="4 7" id="KW-0694">RNA-binding</keyword>
<gene>
    <name evidence="9" type="ORF">FNV43_RR18505</name>
</gene>
<dbReference type="Pfam" id="PF00076">
    <property type="entry name" value="RRM_1"/>
    <property type="match status" value="1"/>
</dbReference>
<dbReference type="OrthoDB" id="1736851at2759"/>
<keyword evidence="10" id="KW-1185">Reference proteome</keyword>
<dbReference type="InterPro" id="IPR012677">
    <property type="entry name" value="Nucleotide-bd_a/b_plait_sf"/>
</dbReference>
<keyword evidence="5" id="KW-0539">Nucleus</keyword>
<dbReference type="PANTHER" id="PTHR13952">
    <property type="entry name" value="U1 SMALL NUCLEAR RIBONUCLEOPROTEIN 70 KD"/>
    <property type="match status" value="1"/>
</dbReference>
<dbReference type="Proteomes" id="UP000796880">
    <property type="component" value="Unassembled WGS sequence"/>
</dbReference>
<comment type="caution">
    <text evidence="9">The sequence shown here is derived from an EMBL/GenBank/DDBJ whole genome shotgun (WGS) entry which is preliminary data.</text>
</comment>
<dbReference type="SMART" id="SM00360">
    <property type="entry name" value="RRM"/>
    <property type="match status" value="1"/>
</dbReference>
<evidence type="ECO:0000256" key="7">
    <source>
        <dbReference type="PROSITE-ProRule" id="PRU00176"/>
    </source>
</evidence>
<dbReference type="AlphaFoldDB" id="A0A8K0DZ45"/>
<dbReference type="FunFam" id="3.30.70.330:FF:001585">
    <property type="entry name" value="U1 small nuclear ribonucleoprotein 70 kDa"/>
    <property type="match status" value="1"/>
</dbReference>
<proteinExistence type="predicted"/>
<dbReference type="PROSITE" id="PS50102">
    <property type="entry name" value="RRM"/>
    <property type="match status" value="1"/>
</dbReference>
<dbReference type="SUPFAM" id="SSF54928">
    <property type="entry name" value="RNA-binding domain, RBD"/>
    <property type="match status" value="1"/>
</dbReference>
<feature type="domain" description="RRM" evidence="8">
    <location>
        <begin position="123"/>
        <end position="226"/>
    </location>
</feature>
<evidence type="ECO:0000313" key="9">
    <source>
        <dbReference type="EMBL" id="KAF3440222.1"/>
    </source>
</evidence>
<dbReference type="PANTHER" id="PTHR13952:SF5">
    <property type="entry name" value="U1 SMALL NUCLEAR RIBONUCLEOPROTEIN 70 KDA"/>
    <property type="match status" value="1"/>
</dbReference>
<evidence type="ECO:0000256" key="4">
    <source>
        <dbReference type="ARBA" id="ARBA00022884"/>
    </source>
</evidence>
<dbReference type="InterPro" id="IPR034143">
    <property type="entry name" value="snRNP70_RRM"/>
</dbReference>
<dbReference type="InterPro" id="IPR000504">
    <property type="entry name" value="RRM_dom"/>
</dbReference>
<evidence type="ECO:0000313" key="10">
    <source>
        <dbReference type="Proteomes" id="UP000796880"/>
    </source>
</evidence>
<dbReference type="Gene3D" id="3.30.70.330">
    <property type="match status" value="1"/>
</dbReference>
<dbReference type="GO" id="GO:0030619">
    <property type="term" value="F:U1 snRNA binding"/>
    <property type="evidence" value="ECO:0007669"/>
    <property type="project" value="InterPro"/>
</dbReference>
<dbReference type="GO" id="GO:0071011">
    <property type="term" value="C:precatalytic spliceosome"/>
    <property type="evidence" value="ECO:0007669"/>
    <property type="project" value="TreeGrafter"/>
</dbReference>
<evidence type="ECO:0000256" key="1">
    <source>
        <dbReference type="ARBA" id="ARBA00004324"/>
    </source>
</evidence>
<accession>A0A8K0DZ45</accession>
<dbReference type="GO" id="GO:0071004">
    <property type="term" value="C:U2-type prespliceosome"/>
    <property type="evidence" value="ECO:0007669"/>
    <property type="project" value="TreeGrafter"/>
</dbReference>
<evidence type="ECO:0000256" key="2">
    <source>
        <dbReference type="ARBA" id="ARBA00004642"/>
    </source>
</evidence>
<dbReference type="GO" id="GO:0016607">
    <property type="term" value="C:nuclear speck"/>
    <property type="evidence" value="ECO:0007669"/>
    <property type="project" value="UniProtKB-SubCell"/>
</dbReference>
<dbReference type="EMBL" id="VOIH02000008">
    <property type="protein sequence ID" value="KAF3440222.1"/>
    <property type="molecule type" value="Genomic_DNA"/>
</dbReference>
<dbReference type="GO" id="GO:0005685">
    <property type="term" value="C:U1 snRNP"/>
    <property type="evidence" value="ECO:0007669"/>
    <property type="project" value="TreeGrafter"/>
</dbReference>
<evidence type="ECO:0000259" key="8">
    <source>
        <dbReference type="PROSITE" id="PS50102"/>
    </source>
</evidence>
<dbReference type="GO" id="GO:0000398">
    <property type="term" value="P:mRNA splicing, via spliceosome"/>
    <property type="evidence" value="ECO:0007669"/>
    <property type="project" value="TreeGrafter"/>
</dbReference>
<name>A0A8K0DZ45_9ROSA</name>
<dbReference type="CDD" id="cd12236">
    <property type="entry name" value="RRM_snRNP70"/>
    <property type="match status" value="1"/>
</dbReference>
<protein>
    <recommendedName>
        <fullName evidence="3">U1 small nuclear ribonucleoprotein 70 kDa</fullName>
    </recommendedName>
</protein>
<evidence type="ECO:0000256" key="6">
    <source>
        <dbReference type="ARBA" id="ARBA00023274"/>
    </source>
</evidence>
<comment type="subcellular location">
    <subcellularLocation>
        <location evidence="1">Nucleus speckle</location>
    </subcellularLocation>
    <subcellularLocation>
        <location evidence="2">Nucleus</location>
        <location evidence="2">Nucleoplasm</location>
    </subcellularLocation>
</comment>
<evidence type="ECO:0000256" key="5">
    <source>
        <dbReference type="ARBA" id="ARBA00023242"/>
    </source>
</evidence>
<sequence length="283" mass="31669">MPPTPTPSRRQRSSPALPPPAAACIRFLLRLPSPQPRHLLICFSSSMSSSEPGAASPFLSLLRCLHSTLWAPILGFAGFITSLGSLIECLRCGIAQFVSKFARKDPEYALPVQKGETPIRYSLELIITGLATICSLQFSSWNINMSYSFEDILKCNYETAESRIKREFDVYGPVKRVRFVNDKETNKPRGYAFIEYMHTRDMKAAYKQADGRKIEGRRVLVDVERGRTVPNWRPCRLGGGLGTTRVGGEEVNQRYSSSTNILGGVESWGMLENLDSHKGQLKF</sequence>